<dbReference type="InterPro" id="IPR011989">
    <property type="entry name" value="ARM-like"/>
</dbReference>
<accession>A0A9K3H964</accession>
<dbReference type="SUPFAM" id="SSF48371">
    <property type="entry name" value="ARM repeat"/>
    <property type="match status" value="1"/>
</dbReference>
<proteinExistence type="predicted"/>
<dbReference type="AlphaFoldDB" id="A0A9K3H964"/>
<evidence type="ECO:0000313" key="1">
    <source>
        <dbReference type="EMBL" id="KAF5772347.1"/>
    </source>
</evidence>
<dbReference type="PANTHER" id="PTHR13554">
    <property type="entry name" value="26S PROTEASOME NON-ATPASE REGULATORY SUBUNIT 5-RELATED"/>
    <property type="match status" value="1"/>
</dbReference>
<dbReference type="GO" id="GO:0000502">
    <property type="term" value="C:proteasome complex"/>
    <property type="evidence" value="ECO:0007669"/>
    <property type="project" value="UniProtKB-KW"/>
</dbReference>
<dbReference type="EMBL" id="MNCJ02000328">
    <property type="protein sequence ID" value="KAF5772347.1"/>
    <property type="molecule type" value="Genomic_DNA"/>
</dbReference>
<evidence type="ECO:0000313" key="2">
    <source>
        <dbReference type="Proteomes" id="UP000215914"/>
    </source>
</evidence>
<keyword evidence="1" id="KW-0647">Proteasome</keyword>
<dbReference type="Proteomes" id="UP000215914">
    <property type="component" value="Unassembled WGS sequence"/>
</dbReference>
<dbReference type="PANTHER" id="PTHR13554:SF10">
    <property type="entry name" value="26S PROTEASOME NON-ATPASE REGULATORY SUBUNIT 5"/>
    <property type="match status" value="1"/>
</dbReference>
<sequence>MEYVLQTNILQLLISIIRNSSAESMLRSRATMISGRLLCKENLLTLIDESGVKAVFSAIDERISLLESQDTDEYEYECALEALGQIGSCNGRLLSKENLLTLIDESGVKAVILAIDERISLLESQDIDEYECALEALGQIGSCK</sequence>
<comment type="caution">
    <text evidence="1">The sequence shown here is derived from an EMBL/GenBank/DDBJ whole genome shotgun (WGS) entry which is preliminary data.</text>
</comment>
<reference evidence="1" key="2">
    <citation type="submission" date="2020-06" db="EMBL/GenBank/DDBJ databases">
        <title>Helianthus annuus Genome sequencing and assembly Release 2.</title>
        <authorList>
            <person name="Gouzy J."/>
            <person name="Langlade N."/>
            <person name="Munos S."/>
        </authorList>
    </citation>
    <scope>NUCLEOTIDE SEQUENCE</scope>
    <source>
        <tissue evidence="1">Leaves</tissue>
    </source>
</reference>
<dbReference type="InterPro" id="IPR016024">
    <property type="entry name" value="ARM-type_fold"/>
</dbReference>
<dbReference type="Gene3D" id="1.25.10.10">
    <property type="entry name" value="Leucine-rich Repeat Variant"/>
    <property type="match status" value="1"/>
</dbReference>
<keyword evidence="2" id="KW-1185">Reference proteome</keyword>
<protein>
    <submittedName>
        <fullName evidence="1">Armadillo-like helical, 26S proteasome non-ATPase regulatory subunit 5</fullName>
    </submittedName>
</protein>
<dbReference type="InterPro" id="IPR019538">
    <property type="entry name" value="PSMD5"/>
</dbReference>
<dbReference type="GO" id="GO:0043248">
    <property type="term" value="P:proteasome assembly"/>
    <property type="evidence" value="ECO:0007669"/>
    <property type="project" value="InterPro"/>
</dbReference>
<reference evidence="1" key="1">
    <citation type="journal article" date="2017" name="Nature">
        <title>The sunflower genome provides insights into oil metabolism, flowering and Asterid evolution.</title>
        <authorList>
            <person name="Badouin H."/>
            <person name="Gouzy J."/>
            <person name="Grassa C.J."/>
            <person name="Murat F."/>
            <person name="Staton S.E."/>
            <person name="Cottret L."/>
            <person name="Lelandais-Briere C."/>
            <person name="Owens G.L."/>
            <person name="Carrere S."/>
            <person name="Mayjonade B."/>
            <person name="Legrand L."/>
            <person name="Gill N."/>
            <person name="Kane N.C."/>
            <person name="Bowers J.E."/>
            <person name="Hubner S."/>
            <person name="Bellec A."/>
            <person name="Berard A."/>
            <person name="Berges H."/>
            <person name="Blanchet N."/>
            <person name="Boniface M.C."/>
            <person name="Brunel D."/>
            <person name="Catrice O."/>
            <person name="Chaidir N."/>
            <person name="Claudel C."/>
            <person name="Donnadieu C."/>
            <person name="Faraut T."/>
            <person name="Fievet G."/>
            <person name="Helmstetter N."/>
            <person name="King M."/>
            <person name="Knapp S.J."/>
            <person name="Lai Z."/>
            <person name="Le Paslier M.C."/>
            <person name="Lippi Y."/>
            <person name="Lorenzon L."/>
            <person name="Mandel J.R."/>
            <person name="Marage G."/>
            <person name="Marchand G."/>
            <person name="Marquand E."/>
            <person name="Bret-Mestries E."/>
            <person name="Morien E."/>
            <person name="Nambeesan S."/>
            <person name="Nguyen T."/>
            <person name="Pegot-Espagnet P."/>
            <person name="Pouilly N."/>
            <person name="Raftis F."/>
            <person name="Sallet E."/>
            <person name="Schiex T."/>
            <person name="Thomas J."/>
            <person name="Vandecasteele C."/>
            <person name="Vares D."/>
            <person name="Vear F."/>
            <person name="Vautrin S."/>
            <person name="Crespi M."/>
            <person name="Mangin B."/>
            <person name="Burke J.M."/>
            <person name="Salse J."/>
            <person name="Munos S."/>
            <person name="Vincourt P."/>
            <person name="Rieseberg L.H."/>
            <person name="Langlade N.B."/>
        </authorList>
    </citation>
    <scope>NUCLEOTIDE SEQUENCE</scope>
    <source>
        <tissue evidence="1">Leaves</tissue>
    </source>
</reference>
<name>A0A9K3H964_HELAN</name>
<organism evidence="1 2">
    <name type="scientific">Helianthus annuus</name>
    <name type="common">Common sunflower</name>
    <dbReference type="NCBI Taxonomy" id="4232"/>
    <lineage>
        <taxon>Eukaryota</taxon>
        <taxon>Viridiplantae</taxon>
        <taxon>Streptophyta</taxon>
        <taxon>Embryophyta</taxon>
        <taxon>Tracheophyta</taxon>
        <taxon>Spermatophyta</taxon>
        <taxon>Magnoliopsida</taxon>
        <taxon>eudicotyledons</taxon>
        <taxon>Gunneridae</taxon>
        <taxon>Pentapetalae</taxon>
        <taxon>asterids</taxon>
        <taxon>campanulids</taxon>
        <taxon>Asterales</taxon>
        <taxon>Asteraceae</taxon>
        <taxon>Asteroideae</taxon>
        <taxon>Heliantheae alliance</taxon>
        <taxon>Heliantheae</taxon>
        <taxon>Helianthus</taxon>
    </lineage>
</organism>
<gene>
    <name evidence="1" type="ORF">HanXRQr2_Chr13g0575821</name>
</gene>
<dbReference type="Gramene" id="mRNA:HanXRQr2_Chr13g0575821">
    <property type="protein sequence ID" value="mRNA:HanXRQr2_Chr13g0575821"/>
    <property type="gene ID" value="HanXRQr2_Chr13g0575821"/>
</dbReference>